<accession>B4VYE2</accession>
<keyword evidence="1" id="KW-0812">Transmembrane</keyword>
<feature type="transmembrane region" description="Helical" evidence="1">
    <location>
        <begin position="90"/>
        <end position="108"/>
    </location>
</feature>
<dbReference type="Pfam" id="PF18160">
    <property type="entry name" value="SLATT_5"/>
    <property type="match status" value="1"/>
</dbReference>
<sequence length="225" mass="26256">MDESIGGSPFSITELIDRLMSNKDDIDAYAKSLDDRIWITKGSRFNAARRLNNKYQFSITSISILSIYGISIPIIQGIVDYSECPRINEIYTAVSIILSIFILVLSLLEGSKNYQVRAERLYNNAVTLSSLYREFEYLKQCESSDPEFPKKLYEISNKYEELIRECPDNHEQEDYALFRVQYRKNFNITWIVGIYVRLKLMVIDYWLYLFVLGIPPIVILLYSSC</sequence>
<name>B4VYE2_9CYAN</name>
<dbReference type="eggNOG" id="ENOG5032CQT">
    <property type="taxonomic scope" value="Bacteria"/>
</dbReference>
<feature type="domain" description="SMODS and SLOG-associating 2TM effector" evidence="2">
    <location>
        <begin position="27"/>
        <end position="221"/>
    </location>
</feature>
<feature type="transmembrane region" description="Helical" evidence="1">
    <location>
        <begin position="205"/>
        <end position="223"/>
    </location>
</feature>
<protein>
    <recommendedName>
        <fullName evidence="2">SMODS and SLOG-associating 2TM effector domain-containing protein</fullName>
    </recommendedName>
</protein>
<dbReference type="NCBIfam" id="NF033631">
    <property type="entry name" value="SLATT_5"/>
    <property type="match status" value="1"/>
</dbReference>
<keyword evidence="1" id="KW-0472">Membrane</keyword>
<keyword evidence="4" id="KW-1185">Reference proteome</keyword>
<reference evidence="3 4" key="1">
    <citation type="submission" date="2008-07" db="EMBL/GenBank/DDBJ databases">
        <authorList>
            <person name="Tandeau de Marsac N."/>
            <person name="Ferriera S."/>
            <person name="Johnson J."/>
            <person name="Kravitz S."/>
            <person name="Beeson K."/>
            <person name="Sutton G."/>
            <person name="Rogers Y.-H."/>
            <person name="Friedman R."/>
            <person name="Frazier M."/>
            <person name="Venter J.C."/>
        </authorList>
    </citation>
    <scope>NUCLEOTIDE SEQUENCE [LARGE SCALE GENOMIC DNA]</scope>
    <source>
        <strain evidence="3 4">PCC 7420</strain>
    </source>
</reference>
<dbReference type="InterPro" id="IPR041115">
    <property type="entry name" value="SLATT_5"/>
</dbReference>
<keyword evidence="1" id="KW-1133">Transmembrane helix</keyword>
<evidence type="ECO:0000256" key="1">
    <source>
        <dbReference type="SAM" id="Phobius"/>
    </source>
</evidence>
<proteinExistence type="predicted"/>
<gene>
    <name evidence="3" type="ORF">MC7420_2626</name>
</gene>
<evidence type="ECO:0000313" key="4">
    <source>
        <dbReference type="Proteomes" id="UP000003835"/>
    </source>
</evidence>
<organism evidence="3 4">
    <name type="scientific">Coleofasciculus chthonoplastes PCC 7420</name>
    <dbReference type="NCBI Taxonomy" id="118168"/>
    <lineage>
        <taxon>Bacteria</taxon>
        <taxon>Bacillati</taxon>
        <taxon>Cyanobacteriota</taxon>
        <taxon>Cyanophyceae</taxon>
        <taxon>Coleofasciculales</taxon>
        <taxon>Coleofasciculaceae</taxon>
        <taxon>Coleofasciculus</taxon>
    </lineage>
</organism>
<evidence type="ECO:0000259" key="2">
    <source>
        <dbReference type="Pfam" id="PF18160"/>
    </source>
</evidence>
<dbReference type="AlphaFoldDB" id="B4VYE2"/>
<dbReference type="Proteomes" id="UP000003835">
    <property type="component" value="Unassembled WGS sequence"/>
</dbReference>
<evidence type="ECO:0000313" key="3">
    <source>
        <dbReference type="EMBL" id="EDX73008.1"/>
    </source>
</evidence>
<dbReference type="HOGENOM" id="CLU_107072_0_0_3"/>
<feature type="transmembrane region" description="Helical" evidence="1">
    <location>
        <begin position="57"/>
        <end position="78"/>
    </location>
</feature>
<dbReference type="STRING" id="118168.MC7420_2626"/>
<dbReference type="EMBL" id="DS989860">
    <property type="protein sequence ID" value="EDX73008.1"/>
    <property type="molecule type" value="Genomic_DNA"/>
</dbReference>